<protein>
    <submittedName>
        <fullName evidence="1">Uncharacterized protein</fullName>
    </submittedName>
</protein>
<organism evidence="1 2">
    <name type="scientific">Solanum verrucosum</name>
    <dbReference type="NCBI Taxonomy" id="315347"/>
    <lineage>
        <taxon>Eukaryota</taxon>
        <taxon>Viridiplantae</taxon>
        <taxon>Streptophyta</taxon>
        <taxon>Embryophyta</taxon>
        <taxon>Tracheophyta</taxon>
        <taxon>Spermatophyta</taxon>
        <taxon>Magnoliopsida</taxon>
        <taxon>eudicotyledons</taxon>
        <taxon>Gunneridae</taxon>
        <taxon>Pentapetalae</taxon>
        <taxon>asterids</taxon>
        <taxon>lamiids</taxon>
        <taxon>Solanales</taxon>
        <taxon>Solanaceae</taxon>
        <taxon>Solanoideae</taxon>
        <taxon>Solaneae</taxon>
        <taxon>Solanum</taxon>
    </lineage>
</organism>
<dbReference type="EMBL" id="CP133612">
    <property type="protein sequence ID" value="WMV08150.1"/>
    <property type="molecule type" value="Genomic_DNA"/>
</dbReference>
<gene>
    <name evidence="1" type="ORF">MTR67_001535</name>
</gene>
<evidence type="ECO:0000313" key="1">
    <source>
        <dbReference type="EMBL" id="WMV08150.1"/>
    </source>
</evidence>
<sequence length="94" mass="10760">MPSLEEPTYVIKKIGTSWKRIFELKIMTPCDILFASTLVSFLLNLKVLSVRCTELSKPSLVILLDRLKMLKVLNILHCIITEYIPPPAPMKIFT</sequence>
<dbReference type="Proteomes" id="UP001234989">
    <property type="component" value="Chromosome 1"/>
</dbReference>
<accession>A0AAF0PQS2</accession>
<evidence type="ECO:0000313" key="2">
    <source>
        <dbReference type="Proteomes" id="UP001234989"/>
    </source>
</evidence>
<name>A0AAF0PQS2_SOLVR</name>
<proteinExistence type="predicted"/>
<dbReference type="SUPFAM" id="SSF52047">
    <property type="entry name" value="RNI-like"/>
    <property type="match status" value="1"/>
</dbReference>
<reference evidence="1" key="1">
    <citation type="submission" date="2023-08" db="EMBL/GenBank/DDBJ databases">
        <title>A de novo genome assembly of Solanum verrucosum Schlechtendal, a Mexican diploid species geographically isolated from the other diploid A-genome species in potato relatives.</title>
        <authorList>
            <person name="Hosaka K."/>
        </authorList>
    </citation>
    <scope>NUCLEOTIDE SEQUENCE</scope>
    <source>
        <tissue evidence="1">Young leaves</tissue>
    </source>
</reference>
<keyword evidence="2" id="KW-1185">Reference proteome</keyword>
<dbReference type="AlphaFoldDB" id="A0AAF0PQS2"/>